<dbReference type="InterPro" id="IPR001810">
    <property type="entry name" value="F-box_dom"/>
</dbReference>
<organism evidence="2 3">
    <name type="scientific">Piloderma croceum (strain F 1598)</name>
    <dbReference type="NCBI Taxonomy" id="765440"/>
    <lineage>
        <taxon>Eukaryota</taxon>
        <taxon>Fungi</taxon>
        <taxon>Dikarya</taxon>
        <taxon>Basidiomycota</taxon>
        <taxon>Agaricomycotina</taxon>
        <taxon>Agaricomycetes</taxon>
        <taxon>Agaricomycetidae</taxon>
        <taxon>Atheliales</taxon>
        <taxon>Atheliaceae</taxon>
        <taxon>Piloderma</taxon>
    </lineage>
</organism>
<dbReference type="Pfam" id="PF00646">
    <property type="entry name" value="F-box"/>
    <property type="match status" value="1"/>
</dbReference>
<reference evidence="2 3" key="1">
    <citation type="submission" date="2014-04" db="EMBL/GenBank/DDBJ databases">
        <authorList>
            <consortium name="DOE Joint Genome Institute"/>
            <person name="Kuo A."/>
            <person name="Tarkka M."/>
            <person name="Buscot F."/>
            <person name="Kohler A."/>
            <person name="Nagy L.G."/>
            <person name="Floudas D."/>
            <person name="Copeland A."/>
            <person name="Barry K.W."/>
            <person name="Cichocki N."/>
            <person name="Veneault-Fourrey C."/>
            <person name="LaButti K."/>
            <person name="Lindquist E.A."/>
            <person name="Lipzen A."/>
            <person name="Lundell T."/>
            <person name="Morin E."/>
            <person name="Murat C."/>
            <person name="Sun H."/>
            <person name="Tunlid A."/>
            <person name="Henrissat B."/>
            <person name="Grigoriev I.V."/>
            <person name="Hibbett D.S."/>
            <person name="Martin F."/>
            <person name="Nordberg H.P."/>
            <person name="Cantor M.N."/>
            <person name="Hua S.X."/>
        </authorList>
    </citation>
    <scope>NUCLEOTIDE SEQUENCE [LARGE SCALE GENOMIC DNA]</scope>
    <source>
        <strain evidence="2 3">F 1598</strain>
    </source>
</reference>
<feature type="domain" description="F-box" evidence="1">
    <location>
        <begin position="30"/>
        <end position="79"/>
    </location>
</feature>
<dbReference type="SUPFAM" id="SSF81383">
    <property type="entry name" value="F-box domain"/>
    <property type="match status" value="1"/>
</dbReference>
<proteinExistence type="predicted"/>
<evidence type="ECO:0000313" key="2">
    <source>
        <dbReference type="EMBL" id="KIM87996.1"/>
    </source>
</evidence>
<reference evidence="3" key="2">
    <citation type="submission" date="2015-01" db="EMBL/GenBank/DDBJ databases">
        <title>Evolutionary Origins and Diversification of the Mycorrhizal Mutualists.</title>
        <authorList>
            <consortium name="DOE Joint Genome Institute"/>
            <consortium name="Mycorrhizal Genomics Consortium"/>
            <person name="Kohler A."/>
            <person name="Kuo A."/>
            <person name="Nagy L.G."/>
            <person name="Floudas D."/>
            <person name="Copeland A."/>
            <person name="Barry K.W."/>
            <person name="Cichocki N."/>
            <person name="Veneault-Fourrey C."/>
            <person name="LaButti K."/>
            <person name="Lindquist E.A."/>
            <person name="Lipzen A."/>
            <person name="Lundell T."/>
            <person name="Morin E."/>
            <person name="Murat C."/>
            <person name="Riley R."/>
            <person name="Ohm R."/>
            <person name="Sun H."/>
            <person name="Tunlid A."/>
            <person name="Henrissat B."/>
            <person name="Grigoriev I.V."/>
            <person name="Hibbett D.S."/>
            <person name="Martin F."/>
        </authorList>
    </citation>
    <scope>NUCLEOTIDE SEQUENCE [LARGE SCALE GENOMIC DNA]</scope>
    <source>
        <strain evidence="3">F 1598</strain>
    </source>
</reference>
<dbReference type="AlphaFoldDB" id="A0A0C3GBJ1"/>
<dbReference type="SMART" id="SM00256">
    <property type="entry name" value="FBOX"/>
    <property type="match status" value="1"/>
</dbReference>
<dbReference type="InterPro" id="IPR036047">
    <property type="entry name" value="F-box-like_dom_sf"/>
</dbReference>
<gene>
    <name evidence="2" type="ORF">PILCRDRAFT_814671</name>
</gene>
<evidence type="ECO:0000259" key="1">
    <source>
        <dbReference type="PROSITE" id="PS50181"/>
    </source>
</evidence>
<dbReference type="OrthoDB" id="2322499at2759"/>
<name>A0A0C3GBJ1_PILCF</name>
<dbReference type="EMBL" id="KN832978">
    <property type="protein sequence ID" value="KIM87996.1"/>
    <property type="molecule type" value="Genomic_DNA"/>
</dbReference>
<accession>A0A0C3GBJ1</accession>
<keyword evidence="3" id="KW-1185">Reference proteome</keyword>
<evidence type="ECO:0000313" key="3">
    <source>
        <dbReference type="Proteomes" id="UP000054166"/>
    </source>
</evidence>
<sequence length="641" mass="73964">MPPRPTRKSKKYHEPTNVQSRAVRGKRGILENLPNLPLDVIYEILSRCSPLDLLRLARTTKAFRTLLMSRSSIAIWRSARELSSDRQVVGIPECPPYLSEPAYANLAFDAHCHSCLANNIHEIMWEFRKRYCTKCQGFMMISTYLTQYKLEKEYGKNVQRIYEKHKSSFTGSYYHKPDLSAFKKSMANMSTADERDAFIQMERDFTTLVHKHAKLQKEWSASRPSRSDEIYETRERMITSVITHLKSLGWEEELGYMGDNPKPELLKIPCLSKDRDITDRIWTNIEATIVKYMEEYKVARLERGREAVLIGRFRLMEQVIVPSLLALSETTTVPHVIDICLMDEVRMIIDTPATINLTAADFAPLISHLPTLAKRWHANIELEYLQHVSSNEHTAAPDSVLDLVTSCKRCGGILFFPDSLVHECHNLPRGRRKEDQPKYKKNRTWQETEDIRNGIDLIRRLPVYERAARDLSAYVPWSCEQDSFEKEIAVVRKIVEACGKRPNKVTCTQMDHLDVRLSCDLCSQNGRMVVVTWRSAIHHALESHSHGTSKCRSLLNVTWTLVRDDARARAIEIESSVKLSHGNESNDELYCCAICKHQFTPSRSGFNWPCKWIKRDVFIHLHYKSVDSTYSPVILSDTNDA</sequence>
<protein>
    <recommendedName>
        <fullName evidence="1">F-box domain-containing protein</fullName>
    </recommendedName>
</protein>
<dbReference type="PROSITE" id="PS50181">
    <property type="entry name" value="FBOX"/>
    <property type="match status" value="1"/>
</dbReference>
<dbReference type="InParanoid" id="A0A0C3GBJ1"/>
<dbReference type="HOGENOM" id="CLU_010790_2_1_1"/>
<dbReference type="Proteomes" id="UP000054166">
    <property type="component" value="Unassembled WGS sequence"/>
</dbReference>